<dbReference type="InterPro" id="IPR000150">
    <property type="entry name" value="Cof"/>
</dbReference>
<dbReference type="PANTHER" id="PTHR10000">
    <property type="entry name" value="PHOSPHOSERINE PHOSPHATASE"/>
    <property type="match status" value="1"/>
</dbReference>
<dbReference type="SFLD" id="SFLDG01140">
    <property type="entry name" value="C2.B:_Phosphomannomutase_and_P"/>
    <property type="match status" value="1"/>
</dbReference>
<dbReference type="CDD" id="cd07516">
    <property type="entry name" value="HAD_Pase"/>
    <property type="match status" value="1"/>
</dbReference>
<gene>
    <name evidence="1" type="ORF">BU200_01490</name>
    <name evidence="2" type="ORF">NCTC12957_01877</name>
</gene>
<reference evidence="2 4" key="3">
    <citation type="submission" date="2018-06" db="EMBL/GenBank/DDBJ databases">
        <authorList>
            <consortium name="Pathogen Informatics"/>
            <person name="Doyle S."/>
        </authorList>
    </citation>
    <scope>NUCLEOTIDE SEQUENCE [LARGE SCALE GENOMIC DNA]</scope>
    <source>
        <strain evidence="2 4">NCTC12957</strain>
    </source>
</reference>
<keyword evidence="3" id="KW-1185">Reference proteome</keyword>
<dbReference type="GO" id="GO:0016791">
    <property type="term" value="F:phosphatase activity"/>
    <property type="evidence" value="ECO:0007669"/>
    <property type="project" value="TreeGrafter"/>
</dbReference>
<dbReference type="Gene3D" id="3.30.1240.10">
    <property type="match status" value="1"/>
</dbReference>
<dbReference type="InterPro" id="IPR006379">
    <property type="entry name" value="HAD-SF_hydro_IIB"/>
</dbReference>
<dbReference type="InterPro" id="IPR036412">
    <property type="entry name" value="HAD-like_sf"/>
</dbReference>
<evidence type="ECO:0000313" key="4">
    <source>
        <dbReference type="Proteomes" id="UP000255213"/>
    </source>
</evidence>
<evidence type="ECO:0000313" key="2">
    <source>
        <dbReference type="EMBL" id="SUN08285.1"/>
    </source>
</evidence>
<evidence type="ECO:0000313" key="1">
    <source>
        <dbReference type="EMBL" id="OLF50562.1"/>
    </source>
</evidence>
<dbReference type="NCBIfam" id="TIGR00099">
    <property type="entry name" value="Cof-subfamily"/>
    <property type="match status" value="1"/>
</dbReference>
<dbReference type="PROSITE" id="PS01228">
    <property type="entry name" value="COF_1"/>
    <property type="match status" value="1"/>
</dbReference>
<keyword evidence="2" id="KW-0378">Hydrolase</keyword>
<protein>
    <submittedName>
        <fullName evidence="2">Haloacid dehalogenase-like family hydrolase</fullName>
        <ecNumber evidence="2">3.-.-.-</ecNumber>
    </submittedName>
    <submittedName>
        <fullName evidence="1">Sugar-phosphatase</fullName>
    </submittedName>
</protein>
<dbReference type="Proteomes" id="UP000255213">
    <property type="component" value="Unassembled WGS sequence"/>
</dbReference>
<dbReference type="NCBIfam" id="TIGR01484">
    <property type="entry name" value="HAD-SF-IIB"/>
    <property type="match status" value="1"/>
</dbReference>
<dbReference type="GO" id="GO:0005829">
    <property type="term" value="C:cytosol"/>
    <property type="evidence" value="ECO:0007669"/>
    <property type="project" value="TreeGrafter"/>
</dbReference>
<dbReference type="AlphaFoldDB" id="A0A1Q8EFI7"/>
<dbReference type="SFLD" id="SFLDG01144">
    <property type="entry name" value="C2.B.4:_PGP_Like"/>
    <property type="match status" value="1"/>
</dbReference>
<proteinExistence type="predicted"/>
<dbReference type="EMBL" id="MSJL01000004">
    <property type="protein sequence ID" value="OLF50562.1"/>
    <property type="molecule type" value="Genomic_DNA"/>
</dbReference>
<dbReference type="Pfam" id="PF08282">
    <property type="entry name" value="Hydrolase_3"/>
    <property type="match status" value="1"/>
</dbReference>
<dbReference type="EMBL" id="UHEN01000001">
    <property type="protein sequence ID" value="SUN08285.1"/>
    <property type="molecule type" value="Genomic_DNA"/>
</dbReference>
<accession>A0A1Q8EFI7</accession>
<dbReference type="PANTHER" id="PTHR10000:SF8">
    <property type="entry name" value="HAD SUPERFAMILY HYDROLASE-LIKE, TYPE 3"/>
    <property type="match status" value="1"/>
</dbReference>
<dbReference type="OrthoDB" id="9790031at2"/>
<dbReference type="GO" id="GO:0000287">
    <property type="term" value="F:magnesium ion binding"/>
    <property type="evidence" value="ECO:0007669"/>
    <property type="project" value="TreeGrafter"/>
</dbReference>
<organism evidence="1 3">
    <name type="scientific">Streptococcus acidominimus</name>
    <dbReference type="NCBI Taxonomy" id="1326"/>
    <lineage>
        <taxon>Bacteria</taxon>
        <taxon>Bacillati</taxon>
        <taxon>Bacillota</taxon>
        <taxon>Bacilli</taxon>
        <taxon>Lactobacillales</taxon>
        <taxon>Streptococcaceae</taxon>
        <taxon>Streptococcus</taxon>
    </lineage>
</organism>
<dbReference type="InterPro" id="IPR023214">
    <property type="entry name" value="HAD_sf"/>
</dbReference>
<evidence type="ECO:0000313" key="3">
    <source>
        <dbReference type="Proteomes" id="UP000186437"/>
    </source>
</evidence>
<dbReference type="SFLD" id="SFLDS00003">
    <property type="entry name" value="Haloacid_Dehalogenase"/>
    <property type="match status" value="1"/>
</dbReference>
<dbReference type="SUPFAM" id="SSF56784">
    <property type="entry name" value="HAD-like"/>
    <property type="match status" value="1"/>
</dbReference>
<name>A0A1Q8EFI7_STRAI</name>
<dbReference type="EC" id="3.-.-.-" evidence="2"/>
<dbReference type="Proteomes" id="UP000186437">
    <property type="component" value="Unassembled WGS sequence"/>
</dbReference>
<dbReference type="Gene3D" id="3.40.50.1000">
    <property type="entry name" value="HAD superfamily/HAD-like"/>
    <property type="match status" value="1"/>
</dbReference>
<sequence length="269" mass="29628">MSIKLVAIDIDGTLLNSKHEITPEVYQAIQDAKQAGVKIVIATGRPISGVRRILSELNLLDEGDYVITFNGGLVQETATGNEVVKKGLSYADYLEWEYLSRQLGLPMHASSKDGMYTANRNIGKYTVYEAQLVDSPVFYRTPEEMADKDVIKIMLVDEPEKLDVALPQIPATLTESFTVAKSAPFYLEVTPKNVNKGEAIKQLSALLGLSMDQTMAIGDQENDRSMLEVVGTAVVMENGNPDLKKIATHITKSNDEDGVAHVIREWVLN</sequence>
<reference evidence="1" key="2">
    <citation type="submission" date="2016-12" db="EMBL/GenBank/DDBJ databases">
        <authorList>
            <person name="Song W.-J."/>
            <person name="Kurnit D.M."/>
        </authorList>
    </citation>
    <scope>NUCLEOTIDE SEQUENCE [LARGE SCALE GENOMIC DNA]</scope>
    <source>
        <strain evidence="1">ATCC 51725</strain>
    </source>
</reference>
<reference evidence="3" key="1">
    <citation type="submission" date="2016-12" db="EMBL/GenBank/DDBJ databases">
        <authorList>
            <person name="Gulvik C.A."/>
        </authorList>
    </citation>
    <scope>NUCLEOTIDE SEQUENCE [LARGE SCALE GENOMIC DNA]</scope>
    <source>
        <strain evidence="3">ATCC 51725</strain>
    </source>
</reference>
<dbReference type="NCBIfam" id="NF007806">
    <property type="entry name" value="PRK10513.1"/>
    <property type="match status" value="1"/>
</dbReference>
<dbReference type="RefSeq" id="WP_075098469.1">
    <property type="nucleotide sequence ID" value="NZ_MSJL01000004.1"/>
</dbReference>